<dbReference type="SUPFAM" id="SSF54909">
    <property type="entry name" value="Dimeric alpha+beta barrel"/>
    <property type="match status" value="1"/>
</dbReference>
<dbReference type="InterPro" id="IPR013097">
    <property type="entry name" value="Dabb"/>
</dbReference>
<evidence type="ECO:0000313" key="3">
    <source>
        <dbReference type="Proteomes" id="UP000252733"/>
    </source>
</evidence>
<evidence type="ECO:0000259" key="1">
    <source>
        <dbReference type="PROSITE" id="PS51502"/>
    </source>
</evidence>
<dbReference type="InterPro" id="IPR019546">
    <property type="entry name" value="TAT_signal_bac_arc"/>
</dbReference>
<reference evidence="2 3" key="1">
    <citation type="submission" date="2018-07" db="EMBL/GenBank/DDBJ databases">
        <title>Freshwater and sediment microbial communities from various areas in North America, analyzing microbe dynamics in response to fracking.</title>
        <authorList>
            <person name="Lamendella R."/>
        </authorList>
    </citation>
    <scope>NUCLEOTIDE SEQUENCE [LARGE SCALE GENOMIC DNA]</scope>
    <source>
        <strain evidence="2 3">160A</strain>
    </source>
</reference>
<evidence type="ECO:0000313" key="2">
    <source>
        <dbReference type="EMBL" id="RCW38407.1"/>
    </source>
</evidence>
<dbReference type="PROSITE" id="PS51502">
    <property type="entry name" value="S_R_A_B_BARREL"/>
    <property type="match status" value="1"/>
</dbReference>
<name>A0A368VAY3_9BACT</name>
<protein>
    <submittedName>
        <fullName evidence="2">Secreted protein</fullName>
    </submittedName>
</protein>
<sequence>MSNRRTFLKKAAATIGLAGLASHSLKAQQPMKPLSNILIHHVYFWLKNPEDMEVRKQFERALKKLVTIDEIKSYHIGVPASTEERDVVDHSYTYSLMVIFDNKKNQDIYQKHPIHLKFVENNEQLWTRVKVYDSVDIKN</sequence>
<dbReference type="InterPro" id="IPR006311">
    <property type="entry name" value="TAT_signal"/>
</dbReference>
<comment type="caution">
    <text evidence="2">The sequence shown here is derived from an EMBL/GenBank/DDBJ whole genome shotgun (WGS) entry which is preliminary data.</text>
</comment>
<dbReference type="InterPro" id="IPR011008">
    <property type="entry name" value="Dimeric_a/b-barrel"/>
</dbReference>
<dbReference type="Gene3D" id="3.30.70.100">
    <property type="match status" value="1"/>
</dbReference>
<dbReference type="EMBL" id="QPIZ01000004">
    <property type="protein sequence ID" value="RCW38407.1"/>
    <property type="molecule type" value="Genomic_DNA"/>
</dbReference>
<feature type="domain" description="Stress-response A/B barrel" evidence="1">
    <location>
        <begin position="38"/>
        <end position="134"/>
    </location>
</feature>
<dbReference type="SMART" id="SM00886">
    <property type="entry name" value="Dabb"/>
    <property type="match status" value="1"/>
</dbReference>
<proteinExistence type="predicted"/>
<dbReference type="PROSITE" id="PS51318">
    <property type="entry name" value="TAT"/>
    <property type="match status" value="1"/>
</dbReference>
<keyword evidence="3" id="KW-1185">Reference proteome</keyword>
<gene>
    <name evidence="2" type="ORF">DFO77_104165</name>
</gene>
<organism evidence="2 3">
    <name type="scientific">Marinilabilia salmonicolor</name>
    <dbReference type="NCBI Taxonomy" id="989"/>
    <lineage>
        <taxon>Bacteria</taxon>
        <taxon>Pseudomonadati</taxon>
        <taxon>Bacteroidota</taxon>
        <taxon>Bacteroidia</taxon>
        <taxon>Marinilabiliales</taxon>
        <taxon>Marinilabiliaceae</taxon>
        <taxon>Marinilabilia</taxon>
    </lineage>
</organism>
<accession>A0A368VAY3</accession>
<dbReference type="RefSeq" id="WP_220270791.1">
    <property type="nucleotide sequence ID" value="NZ_QPIZ01000004.1"/>
</dbReference>
<dbReference type="AlphaFoldDB" id="A0A368VAY3"/>
<dbReference type="NCBIfam" id="TIGR01409">
    <property type="entry name" value="TAT_signal_seq"/>
    <property type="match status" value="1"/>
</dbReference>
<dbReference type="Proteomes" id="UP000252733">
    <property type="component" value="Unassembled WGS sequence"/>
</dbReference>
<dbReference type="Pfam" id="PF07876">
    <property type="entry name" value="Dabb"/>
    <property type="match status" value="1"/>
</dbReference>